<dbReference type="EMBL" id="JH009840">
    <property type="protein sequence ID" value="EGV91495.1"/>
    <property type="molecule type" value="Genomic_DNA"/>
</dbReference>
<dbReference type="Proteomes" id="UP000001075">
    <property type="component" value="Unassembled WGS sequence"/>
</dbReference>
<protein>
    <submittedName>
        <fullName evidence="2">Uncharacterized protein</fullName>
    </submittedName>
</protein>
<organism evidence="2 3">
    <name type="scientific">Cricetulus griseus</name>
    <name type="common">Chinese hamster</name>
    <name type="synonym">Cricetulus barabensis griseus</name>
    <dbReference type="NCBI Taxonomy" id="10029"/>
    <lineage>
        <taxon>Eukaryota</taxon>
        <taxon>Metazoa</taxon>
        <taxon>Chordata</taxon>
        <taxon>Craniata</taxon>
        <taxon>Vertebrata</taxon>
        <taxon>Euteleostomi</taxon>
        <taxon>Mammalia</taxon>
        <taxon>Eutheria</taxon>
        <taxon>Euarchontoglires</taxon>
        <taxon>Glires</taxon>
        <taxon>Rodentia</taxon>
        <taxon>Myomorpha</taxon>
        <taxon>Muroidea</taxon>
        <taxon>Cricetidae</taxon>
        <taxon>Cricetinae</taxon>
        <taxon>Cricetulus</taxon>
    </lineage>
</organism>
<proteinExistence type="predicted"/>
<evidence type="ECO:0000313" key="3">
    <source>
        <dbReference type="Proteomes" id="UP000001075"/>
    </source>
</evidence>
<gene>
    <name evidence="2" type="ORF">I79_025817</name>
</gene>
<reference evidence="3" key="1">
    <citation type="journal article" date="2011" name="Nat. Biotechnol.">
        <title>The genomic sequence of the Chinese hamster ovary (CHO)-K1 cell line.</title>
        <authorList>
            <person name="Xu X."/>
            <person name="Nagarajan H."/>
            <person name="Lewis N.E."/>
            <person name="Pan S."/>
            <person name="Cai Z."/>
            <person name="Liu X."/>
            <person name="Chen W."/>
            <person name="Xie M."/>
            <person name="Wang W."/>
            <person name="Hammond S."/>
            <person name="Andersen M.R."/>
            <person name="Neff N."/>
            <person name="Passarelli B."/>
            <person name="Koh W."/>
            <person name="Fan H.C."/>
            <person name="Wang J."/>
            <person name="Gui Y."/>
            <person name="Lee K.H."/>
            <person name="Betenbaugh M.J."/>
            <person name="Quake S.R."/>
            <person name="Famili I."/>
            <person name="Palsson B.O."/>
            <person name="Wang J."/>
        </authorList>
    </citation>
    <scope>NUCLEOTIDE SEQUENCE [LARGE SCALE GENOMIC DNA]</scope>
    <source>
        <strain evidence="3">CHO K1 cell line</strain>
    </source>
</reference>
<dbReference type="InParanoid" id="G3IPB1"/>
<feature type="transmembrane region" description="Helical" evidence="1">
    <location>
        <begin position="20"/>
        <end position="38"/>
    </location>
</feature>
<evidence type="ECO:0000256" key="1">
    <source>
        <dbReference type="SAM" id="Phobius"/>
    </source>
</evidence>
<accession>G3IPB1</accession>
<keyword evidence="1" id="KW-0472">Membrane</keyword>
<sequence>MCNSQKVIQNQMCKEAGVSLMALASGVSHFTVASVLYIQHVLLARLHAITTCSPNQYCLKSLYSKSLTKNCSVFTVMHKVFCSYQTL</sequence>
<evidence type="ECO:0000313" key="2">
    <source>
        <dbReference type="EMBL" id="EGV91495.1"/>
    </source>
</evidence>
<name>G3IPB1_CRIGR</name>
<dbReference type="AlphaFoldDB" id="G3IPB1"/>
<keyword evidence="1" id="KW-0812">Transmembrane</keyword>
<keyword evidence="1" id="KW-1133">Transmembrane helix</keyword>